<proteinExistence type="predicted"/>
<protein>
    <submittedName>
        <fullName evidence="1">Uncharacterized protein</fullName>
    </submittedName>
</protein>
<dbReference type="EMBL" id="CM056810">
    <property type="protein sequence ID" value="KAJ8643949.1"/>
    <property type="molecule type" value="Genomic_DNA"/>
</dbReference>
<dbReference type="Proteomes" id="UP001234297">
    <property type="component" value="Chromosome 2"/>
</dbReference>
<name>A0ACC2MF26_PERAE</name>
<evidence type="ECO:0000313" key="1">
    <source>
        <dbReference type="EMBL" id="KAJ8643949.1"/>
    </source>
</evidence>
<accession>A0ACC2MF26</accession>
<reference evidence="1 2" key="1">
    <citation type="journal article" date="2022" name="Hortic Res">
        <title>A haplotype resolved chromosomal level avocado genome allows analysis of novel avocado genes.</title>
        <authorList>
            <person name="Nath O."/>
            <person name="Fletcher S.J."/>
            <person name="Hayward A."/>
            <person name="Shaw L.M."/>
            <person name="Masouleh A.K."/>
            <person name="Furtado A."/>
            <person name="Henry R.J."/>
            <person name="Mitter N."/>
        </authorList>
    </citation>
    <scope>NUCLEOTIDE SEQUENCE [LARGE SCALE GENOMIC DNA]</scope>
    <source>
        <strain evidence="2">cv. Hass</strain>
    </source>
</reference>
<keyword evidence="2" id="KW-1185">Reference proteome</keyword>
<gene>
    <name evidence="1" type="ORF">MRB53_005697</name>
</gene>
<organism evidence="1 2">
    <name type="scientific">Persea americana</name>
    <name type="common">Avocado</name>
    <dbReference type="NCBI Taxonomy" id="3435"/>
    <lineage>
        <taxon>Eukaryota</taxon>
        <taxon>Viridiplantae</taxon>
        <taxon>Streptophyta</taxon>
        <taxon>Embryophyta</taxon>
        <taxon>Tracheophyta</taxon>
        <taxon>Spermatophyta</taxon>
        <taxon>Magnoliopsida</taxon>
        <taxon>Magnoliidae</taxon>
        <taxon>Laurales</taxon>
        <taxon>Lauraceae</taxon>
        <taxon>Persea</taxon>
    </lineage>
</organism>
<evidence type="ECO:0000313" key="2">
    <source>
        <dbReference type="Proteomes" id="UP001234297"/>
    </source>
</evidence>
<sequence length="108" mass="11485">MSTQKIVKHVVFFKVKPDTSSSKIDSMISNLRSLVSLPPVLHLTAGPSISIDPHRSISLTSSTAAIGPKKTSPPTPPIHPTSTSSRPQSSPFATTLWPWTGLPTSTAQ</sequence>
<comment type="caution">
    <text evidence="1">The sequence shown here is derived from an EMBL/GenBank/DDBJ whole genome shotgun (WGS) entry which is preliminary data.</text>
</comment>